<comment type="caution">
    <text evidence="1">The sequence shown here is derived from an EMBL/GenBank/DDBJ whole genome shotgun (WGS) entry which is preliminary data.</text>
</comment>
<dbReference type="RefSeq" id="WP_103199720.1">
    <property type="nucleotide sequence ID" value="NZ_JASMUA010000004.1"/>
</dbReference>
<dbReference type="Proteomes" id="UP000237466">
    <property type="component" value="Unassembled WGS sequence"/>
</dbReference>
<evidence type="ECO:0000313" key="2">
    <source>
        <dbReference type="Proteomes" id="UP000237466"/>
    </source>
</evidence>
<dbReference type="InterPro" id="IPR010352">
    <property type="entry name" value="DUF945"/>
</dbReference>
<dbReference type="EMBL" id="PDGH01000026">
    <property type="protein sequence ID" value="POB49856.1"/>
    <property type="molecule type" value="Genomic_DNA"/>
</dbReference>
<name>A0A2S3R852_VIBVL</name>
<reference evidence="1 2" key="1">
    <citation type="journal article" date="2018" name="Front. Microbiol.">
        <title>Phylogeny of Vibrio vulnificus from the Analysis of the Core-Genome: Implications for Intra-Species Taxonomy.</title>
        <authorList>
            <person name="Roig F.J."/>
            <person name="Gonzalez-Candelas F."/>
            <person name="Sanjuan E."/>
            <person name="Fouz B."/>
            <person name="Feil E.J."/>
            <person name="Llorens C."/>
            <person name="Baker-Austin C."/>
            <person name="Oliver J.D."/>
            <person name="Danin-Poleg Y."/>
            <person name="Gibas C.J."/>
            <person name="Kashi Y."/>
            <person name="Gulig P.A."/>
            <person name="Morrison S.S."/>
            <person name="Amaro C."/>
        </authorList>
    </citation>
    <scope>NUCLEOTIDE SEQUENCE [LARGE SCALE GENOMIC DNA]</scope>
    <source>
        <strain evidence="1 2">CECT4608</strain>
    </source>
</reference>
<protein>
    <recommendedName>
        <fullName evidence="3">DUF945 domain-containing protein</fullName>
    </recommendedName>
</protein>
<dbReference type="Pfam" id="PF06097">
    <property type="entry name" value="DUF945"/>
    <property type="match status" value="1"/>
</dbReference>
<gene>
    <name evidence="1" type="ORF">CRN52_02095</name>
</gene>
<dbReference type="AlphaFoldDB" id="A0A2S3R852"/>
<accession>A0A2S3R852</accession>
<proteinExistence type="predicted"/>
<evidence type="ECO:0000313" key="1">
    <source>
        <dbReference type="EMBL" id="POB49856.1"/>
    </source>
</evidence>
<evidence type="ECO:0008006" key="3">
    <source>
        <dbReference type="Google" id="ProtNLM"/>
    </source>
</evidence>
<organism evidence="1 2">
    <name type="scientific">Vibrio vulnificus</name>
    <dbReference type="NCBI Taxonomy" id="672"/>
    <lineage>
        <taxon>Bacteria</taxon>
        <taxon>Pseudomonadati</taxon>
        <taxon>Pseudomonadota</taxon>
        <taxon>Gammaproteobacteria</taxon>
        <taxon>Vibrionales</taxon>
        <taxon>Vibrionaceae</taxon>
        <taxon>Vibrio</taxon>
    </lineage>
</organism>
<sequence>MNNLKKIGAVGGAISLALCWPLAVGQIGQNVIEDAVAKLNSAQLRAEIVKYDRGYRTSEVTTRYTIVDPVLVEQFETDGLPLVYEMQSRLTHGLTSLDSVSDLMGEQALPLHIEATTQLNGNTDFIATIDSWNFVSDSEGVAVSTAPMKLSGNATVLGDVDFVLDVPSIQFDFSSGESLHVGNLTGNGKGKHKNGYWLGQQDIRLGEFQVADASAQPLFGLYDAQYLGETKPDTKGERLASVFTFKSKKLLMSDGSEVKDLNLDFSLTNLDMQSFDKLMDVYQNAASLTQEEVQSLMPHIDTLFEKGFDVAVKNLSLKLGEGIFENTWNLSMPQGTAQVTQDPMKIMTSMTGDLSTYFSDELVAEYPFIQEGVDELMVMEILQQVEGGYTLKAKIAEGKLMFDNGQQFPLLALLMPALMQ</sequence>